<reference evidence="2" key="1">
    <citation type="submission" date="2022-03" db="EMBL/GenBank/DDBJ databases">
        <authorList>
            <person name="Sayadi A."/>
        </authorList>
    </citation>
    <scope>NUCLEOTIDE SEQUENCE</scope>
</reference>
<keyword evidence="3" id="KW-1185">Reference proteome</keyword>
<comment type="caution">
    <text evidence="2">The sequence shown here is derived from an EMBL/GenBank/DDBJ whole genome shotgun (WGS) entry which is preliminary data.</text>
</comment>
<dbReference type="AlphaFoldDB" id="A0A9P0PDN0"/>
<evidence type="ECO:0000313" key="2">
    <source>
        <dbReference type="EMBL" id="CAH1982043.1"/>
    </source>
</evidence>
<evidence type="ECO:0000313" key="3">
    <source>
        <dbReference type="Proteomes" id="UP001152888"/>
    </source>
</evidence>
<feature type="region of interest" description="Disordered" evidence="1">
    <location>
        <begin position="1"/>
        <end position="100"/>
    </location>
</feature>
<feature type="compositionally biased region" description="Basic residues" evidence="1">
    <location>
        <begin position="29"/>
        <end position="47"/>
    </location>
</feature>
<evidence type="ECO:0000256" key="1">
    <source>
        <dbReference type="SAM" id="MobiDB-lite"/>
    </source>
</evidence>
<dbReference type="EMBL" id="CAKOFQ010006915">
    <property type="protein sequence ID" value="CAH1982043.1"/>
    <property type="molecule type" value="Genomic_DNA"/>
</dbReference>
<feature type="compositionally biased region" description="Low complexity" evidence="1">
    <location>
        <begin position="90"/>
        <end position="100"/>
    </location>
</feature>
<protein>
    <submittedName>
        <fullName evidence="2">Uncharacterized protein</fullName>
    </submittedName>
</protein>
<dbReference type="Proteomes" id="UP001152888">
    <property type="component" value="Unassembled WGS sequence"/>
</dbReference>
<accession>A0A9P0PDN0</accession>
<sequence length="100" mass="11138">MNPTSESLMTPTAVIQAESEPQETPKGPAAKHRFSLSLFKRHKQSKKKINESGSDIVKNRQEDSDSESSDDSFRENARSRSRSNDKPLRSSISTSVSSKK</sequence>
<gene>
    <name evidence="2" type="ORF">ACAOBT_LOCUS14801</name>
</gene>
<organism evidence="2 3">
    <name type="scientific">Acanthoscelides obtectus</name>
    <name type="common">Bean weevil</name>
    <name type="synonym">Bruchus obtectus</name>
    <dbReference type="NCBI Taxonomy" id="200917"/>
    <lineage>
        <taxon>Eukaryota</taxon>
        <taxon>Metazoa</taxon>
        <taxon>Ecdysozoa</taxon>
        <taxon>Arthropoda</taxon>
        <taxon>Hexapoda</taxon>
        <taxon>Insecta</taxon>
        <taxon>Pterygota</taxon>
        <taxon>Neoptera</taxon>
        <taxon>Endopterygota</taxon>
        <taxon>Coleoptera</taxon>
        <taxon>Polyphaga</taxon>
        <taxon>Cucujiformia</taxon>
        <taxon>Chrysomeloidea</taxon>
        <taxon>Chrysomelidae</taxon>
        <taxon>Bruchinae</taxon>
        <taxon>Bruchini</taxon>
        <taxon>Acanthoscelides</taxon>
    </lineage>
</organism>
<dbReference type="OrthoDB" id="6768808at2759"/>
<proteinExistence type="predicted"/>
<name>A0A9P0PDN0_ACAOB</name>
<feature type="compositionally biased region" description="Polar residues" evidence="1">
    <location>
        <begin position="1"/>
        <end position="10"/>
    </location>
</feature>
<feature type="compositionally biased region" description="Basic and acidic residues" evidence="1">
    <location>
        <begin position="71"/>
        <end position="88"/>
    </location>
</feature>